<organism evidence="2 3">
    <name type="scientific">Paramuricea clavata</name>
    <name type="common">Red gorgonian</name>
    <name type="synonym">Violescent sea-whip</name>
    <dbReference type="NCBI Taxonomy" id="317549"/>
    <lineage>
        <taxon>Eukaryota</taxon>
        <taxon>Metazoa</taxon>
        <taxon>Cnidaria</taxon>
        <taxon>Anthozoa</taxon>
        <taxon>Octocorallia</taxon>
        <taxon>Malacalcyonacea</taxon>
        <taxon>Plexauridae</taxon>
        <taxon>Paramuricea</taxon>
    </lineage>
</organism>
<dbReference type="AlphaFoldDB" id="A0A6S7LNF6"/>
<reference evidence="2" key="1">
    <citation type="submission" date="2020-04" db="EMBL/GenBank/DDBJ databases">
        <authorList>
            <person name="Alioto T."/>
            <person name="Alioto T."/>
            <person name="Gomez Garrido J."/>
        </authorList>
    </citation>
    <scope>NUCLEOTIDE SEQUENCE</scope>
    <source>
        <strain evidence="2">A484AB</strain>
    </source>
</reference>
<evidence type="ECO:0000313" key="3">
    <source>
        <dbReference type="Proteomes" id="UP001152795"/>
    </source>
</evidence>
<sequence length="245" mass="27247">MTDCTHEEADTRIVVHILHAIQVEEAKTVLVRTVDTDVLVILVGKLHDLKEVQPELDLWLAFGKKSAWQAWEIFPEVTPTFEMLAKTPFMQLTTDSPLFKQIERYTVIMYDKLSPLSDINLTRMELFCKNGRTMDKLPPTQDALLQHVRRAVFQAGIWTVSDQPQPHVPSPGQFSWSEDNGKWVPKWITILEVSKACRHGWRQRGSPGGPPGPKGPKGDRGSPGSGGPDGSPGSKGPPGPRGSKR</sequence>
<protein>
    <submittedName>
        <fullName evidence="2">Uncharacterized protein</fullName>
    </submittedName>
</protein>
<feature type="compositionally biased region" description="Gly residues" evidence="1">
    <location>
        <begin position="221"/>
        <end position="230"/>
    </location>
</feature>
<dbReference type="OrthoDB" id="5977580at2759"/>
<feature type="region of interest" description="Disordered" evidence="1">
    <location>
        <begin position="200"/>
        <end position="245"/>
    </location>
</feature>
<feature type="non-terminal residue" evidence="2">
    <location>
        <position position="1"/>
    </location>
</feature>
<accession>A0A6S7LNF6</accession>
<feature type="compositionally biased region" description="Pro residues" evidence="1">
    <location>
        <begin position="235"/>
        <end position="245"/>
    </location>
</feature>
<gene>
    <name evidence="2" type="ORF">PACLA_8A063781</name>
</gene>
<dbReference type="EMBL" id="CACRXK020021143">
    <property type="protein sequence ID" value="CAB4035539.1"/>
    <property type="molecule type" value="Genomic_DNA"/>
</dbReference>
<proteinExistence type="predicted"/>
<evidence type="ECO:0000313" key="2">
    <source>
        <dbReference type="EMBL" id="CAB4035539.1"/>
    </source>
</evidence>
<comment type="caution">
    <text evidence="2">The sequence shown here is derived from an EMBL/GenBank/DDBJ whole genome shotgun (WGS) entry which is preliminary data.</text>
</comment>
<evidence type="ECO:0000256" key="1">
    <source>
        <dbReference type="SAM" id="MobiDB-lite"/>
    </source>
</evidence>
<keyword evidence="3" id="KW-1185">Reference proteome</keyword>
<name>A0A6S7LNF6_PARCT</name>
<dbReference type="Proteomes" id="UP001152795">
    <property type="component" value="Unassembled WGS sequence"/>
</dbReference>